<dbReference type="AlphaFoldDB" id="A0AAV6VXR6"/>
<sequence>MLGGINDDELEDAILIGLGEPRESGYLRSSKYSRINLNSFTDVEFQQKFRFRRENFEELCHGLGIPGKIQLRNRYSTTGIEGLAILLRRMAYPNRWCDLESLFGLSSSYLSAISSHVMQIIIEKKGHLLNLGHAAWLNEEKIEVYADAVHNAGAPLKNCWGFIDGTCRAICRPSINQEDFYSGHKRMHCLKYLDILSPDGMIVCLAGPFRGRRHDSGILRESHLYEDLKRMSTYGDKKFCIYGDSGFPLKEFLLTPFPNVNLDRNQILFNKHMSSVRQAVEWGFGKVINEFAFLDFKKNQKLLHQEVSKMYKTAVILTNCHTCLYGNQTADYFNVQPPSLSQYLM</sequence>
<reference evidence="4 5" key="1">
    <citation type="journal article" date="2022" name="Nat. Ecol. Evol.">
        <title>A masculinizing supergene underlies an exaggerated male reproductive morph in a spider.</title>
        <authorList>
            <person name="Hendrickx F."/>
            <person name="De Corte Z."/>
            <person name="Sonet G."/>
            <person name="Van Belleghem S.M."/>
            <person name="Kostlbacher S."/>
            <person name="Vangestel C."/>
        </authorList>
    </citation>
    <scope>NUCLEOTIDE SEQUENCE [LARGE SCALE GENOMIC DNA]</scope>
    <source>
        <strain evidence="4">W744_W776</strain>
    </source>
</reference>
<keyword evidence="5" id="KW-1185">Reference proteome</keyword>
<organism evidence="4 5">
    <name type="scientific">Oedothorax gibbosus</name>
    <dbReference type="NCBI Taxonomy" id="931172"/>
    <lineage>
        <taxon>Eukaryota</taxon>
        <taxon>Metazoa</taxon>
        <taxon>Ecdysozoa</taxon>
        <taxon>Arthropoda</taxon>
        <taxon>Chelicerata</taxon>
        <taxon>Arachnida</taxon>
        <taxon>Araneae</taxon>
        <taxon>Araneomorphae</taxon>
        <taxon>Entelegynae</taxon>
        <taxon>Araneoidea</taxon>
        <taxon>Linyphiidae</taxon>
        <taxon>Erigoninae</taxon>
        <taxon>Oedothorax</taxon>
    </lineage>
</organism>
<evidence type="ECO:0000256" key="2">
    <source>
        <dbReference type="ARBA" id="ARBA00022723"/>
    </source>
</evidence>
<dbReference type="Pfam" id="PF13359">
    <property type="entry name" value="DDE_Tnp_4"/>
    <property type="match status" value="1"/>
</dbReference>
<keyword evidence="2" id="KW-0479">Metal-binding</keyword>
<dbReference type="Proteomes" id="UP000827092">
    <property type="component" value="Unassembled WGS sequence"/>
</dbReference>
<dbReference type="GO" id="GO:0046872">
    <property type="term" value="F:metal ion binding"/>
    <property type="evidence" value="ECO:0007669"/>
    <property type="project" value="UniProtKB-KW"/>
</dbReference>
<feature type="domain" description="DDE Tnp4" evidence="3">
    <location>
        <begin position="163"/>
        <end position="319"/>
    </location>
</feature>
<protein>
    <recommendedName>
        <fullName evidence="3">DDE Tnp4 domain-containing protein</fullName>
    </recommendedName>
</protein>
<evidence type="ECO:0000256" key="1">
    <source>
        <dbReference type="ARBA" id="ARBA00001968"/>
    </source>
</evidence>
<name>A0AAV6VXR6_9ARAC</name>
<gene>
    <name evidence="4" type="ORF">JTE90_006419</name>
</gene>
<proteinExistence type="predicted"/>
<accession>A0AAV6VXR6</accession>
<evidence type="ECO:0000313" key="5">
    <source>
        <dbReference type="Proteomes" id="UP000827092"/>
    </source>
</evidence>
<comment type="caution">
    <text evidence="4">The sequence shown here is derived from an EMBL/GenBank/DDBJ whole genome shotgun (WGS) entry which is preliminary data.</text>
</comment>
<evidence type="ECO:0000259" key="3">
    <source>
        <dbReference type="Pfam" id="PF13359"/>
    </source>
</evidence>
<dbReference type="PANTHER" id="PTHR34615">
    <property type="entry name" value="PX DOMAIN-CONTAINING PROTEIN"/>
    <property type="match status" value="1"/>
</dbReference>
<dbReference type="PANTHER" id="PTHR34615:SF1">
    <property type="entry name" value="PX DOMAIN-CONTAINING PROTEIN"/>
    <property type="match status" value="1"/>
</dbReference>
<dbReference type="EMBL" id="JAFNEN010000013">
    <property type="protein sequence ID" value="KAG8200843.1"/>
    <property type="molecule type" value="Genomic_DNA"/>
</dbReference>
<comment type="cofactor">
    <cofactor evidence="1">
        <name>a divalent metal cation</name>
        <dbReference type="ChEBI" id="CHEBI:60240"/>
    </cofactor>
</comment>
<evidence type="ECO:0000313" key="4">
    <source>
        <dbReference type="EMBL" id="KAG8200843.1"/>
    </source>
</evidence>
<dbReference type="InterPro" id="IPR027806">
    <property type="entry name" value="HARBI1_dom"/>
</dbReference>